<dbReference type="InterPro" id="IPR029787">
    <property type="entry name" value="Nucleotide_cyclase"/>
</dbReference>
<dbReference type="InterPro" id="IPR035919">
    <property type="entry name" value="EAL_sf"/>
</dbReference>
<dbReference type="InterPro" id="IPR001633">
    <property type="entry name" value="EAL_dom"/>
</dbReference>
<dbReference type="CDD" id="cd01948">
    <property type="entry name" value="EAL"/>
    <property type="match status" value="1"/>
</dbReference>
<dbReference type="SUPFAM" id="SSF55073">
    <property type="entry name" value="Nucleotide cyclase"/>
    <property type="match status" value="1"/>
</dbReference>
<feature type="domain" description="EAL" evidence="1">
    <location>
        <begin position="336"/>
        <end position="590"/>
    </location>
</feature>
<evidence type="ECO:0000313" key="3">
    <source>
        <dbReference type="Proteomes" id="UP000198975"/>
    </source>
</evidence>
<keyword evidence="3" id="KW-1185">Reference proteome</keyword>
<dbReference type="SMART" id="SM00065">
    <property type="entry name" value="GAF"/>
    <property type="match status" value="1"/>
</dbReference>
<organism evidence="2 3">
    <name type="scientific">Kosakonia oryzendophytica</name>
    <dbReference type="NCBI Taxonomy" id="1005665"/>
    <lineage>
        <taxon>Bacteria</taxon>
        <taxon>Pseudomonadati</taxon>
        <taxon>Pseudomonadota</taxon>
        <taxon>Gammaproteobacteria</taxon>
        <taxon>Enterobacterales</taxon>
        <taxon>Enterobacteriaceae</taxon>
        <taxon>Kosakonia</taxon>
    </lineage>
</organism>
<evidence type="ECO:0000259" key="1">
    <source>
        <dbReference type="PROSITE" id="PS50883"/>
    </source>
</evidence>
<accession>A0A1C4DDH1</accession>
<dbReference type="SMART" id="SM00052">
    <property type="entry name" value="EAL"/>
    <property type="match status" value="1"/>
</dbReference>
<dbReference type="Gene3D" id="3.20.20.450">
    <property type="entry name" value="EAL domain"/>
    <property type="match status" value="1"/>
</dbReference>
<dbReference type="InterPro" id="IPR050706">
    <property type="entry name" value="Cyclic-di-GMP_PDE-like"/>
</dbReference>
<reference evidence="3" key="1">
    <citation type="submission" date="2016-08" db="EMBL/GenBank/DDBJ databases">
        <authorList>
            <person name="Varghese N."/>
            <person name="Submissions Spin"/>
        </authorList>
    </citation>
    <scope>NUCLEOTIDE SEQUENCE [LARGE SCALE GENOMIC DNA]</scope>
    <source>
        <strain evidence="3">REICA_082</strain>
    </source>
</reference>
<dbReference type="Pfam" id="PF00563">
    <property type="entry name" value="EAL"/>
    <property type="match status" value="1"/>
</dbReference>
<dbReference type="Gene3D" id="3.30.450.40">
    <property type="match status" value="1"/>
</dbReference>
<dbReference type="InterPro" id="IPR043128">
    <property type="entry name" value="Rev_trsase/Diguanyl_cyclase"/>
</dbReference>
<dbReference type="Gene3D" id="3.30.70.270">
    <property type="match status" value="1"/>
</dbReference>
<dbReference type="PROSITE" id="PS50883">
    <property type="entry name" value="EAL"/>
    <property type="match status" value="1"/>
</dbReference>
<dbReference type="OrthoDB" id="6597954at2"/>
<dbReference type="GO" id="GO:0071111">
    <property type="term" value="F:cyclic-guanylate-specific phosphodiesterase activity"/>
    <property type="evidence" value="ECO:0007669"/>
    <property type="project" value="InterPro"/>
</dbReference>
<dbReference type="Pfam" id="PF01590">
    <property type="entry name" value="GAF"/>
    <property type="match status" value="1"/>
</dbReference>
<protein>
    <submittedName>
        <fullName evidence="2">EAL domain, c-di-GMP-specific phosphodiesterase class I (Or its enzymatically inactive variant)</fullName>
    </submittedName>
</protein>
<dbReference type="InterPro" id="IPR029016">
    <property type="entry name" value="GAF-like_dom_sf"/>
</dbReference>
<dbReference type="Proteomes" id="UP000198975">
    <property type="component" value="Unassembled WGS sequence"/>
</dbReference>
<proteinExistence type="predicted"/>
<dbReference type="PANTHER" id="PTHR33121:SF19">
    <property type="entry name" value="CYCLIC DI-GMP PHOSPHODIESTERASE PA2567"/>
    <property type="match status" value="1"/>
</dbReference>
<dbReference type="EMBL" id="FMAY01000011">
    <property type="protein sequence ID" value="SCC29313.1"/>
    <property type="molecule type" value="Genomic_DNA"/>
</dbReference>
<dbReference type="InterPro" id="IPR003018">
    <property type="entry name" value="GAF"/>
</dbReference>
<dbReference type="SUPFAM" id="SSF55781">
    <property type="entry name" value="GAF domain-like"/>
    <property type="match status" value="1"/>
</dbReference>
<gene>
    <name evidence="2" type="ORF">GA0061071_111129</name>
</gene>
<dbReference type="RefSeq" id="WP_088236927.1">
    <property type="nucleotide sequence ID" value="NZ_FMAY01000011.1"/>
</dbReference>
<dbReference type="AlphaFoldDB" id="A0A1C4DDH1"/>
<name>A0A1C4DDH1_9ENTR</name>
<sequence length="607" mass="68492">MFTGLKKSESKRHAALELLSKQDKPRDAALAEFANLACEVMGVDGCFISTFDDDYQYIKYVKNIPIDHVQICIEQTMCQYSLRACQTVICSDTRVDDRFNYQPLVKSGDIIFYASAPMINKDGVVLGTLCVSHPETYVPSSRQVTNFHRVASLAAVFLESCYAAGLVDAVTGLPNRQFLMKEMERLTHEKVSGSYGLVIFDCIDMARAYELSRYLGLDALEKLLQSFGPSLRSRLKLEEPVMLYAFTTARYAVLVDIDHALKLVKRTKRLPCIQAKVAGDIDINLKIHAGYVKFSPQEDNAQEIVRQGISALHESIRQDIPVLQFNPILDHKRNKDFKLLYDLSEAIKSPNQLYLVYQPKISLQTGKTEGVEALLRWKHPQLGNISPAVIVALAEKTTLMRDLTQWVITRVIAQLKVWRQQGILLPVSINVTVSDFSRPGFADELHRNVVSAGLYSSDVRIECLETEKVLESDPALEELDRLKLLGFTILLDDFGAGYSNISYLRRIPIDVIKLDRSLVSQVTTDPGSRIIARNVIMMLKELQYVVLAEGIEDLETARMLGEYGCDEAQGYFFSRPLSPEEIPDWLEDSKPFRLLAKMATEQHQYGS</sequence>
<evidence type="ECO:0000313" key="2">
    <source>
        <dbReference type="EMBL" id="SCC29313.1"/>
    </source>
</evidence>
<dbReference type="SUPFAM" id="SSF141868">
    <property type="entry name" value="EAL domain-like"/>
    <property type="match status" value="1"/>
</dbReference>
<dbReference type="PANTHER" id="PTHR33121">
    <property type="entry name" value="CYCLIC DI-GMP PHOSPHODIESTERASE PDEF"/>
    <property type="match status" value="1"/>
</dbReference>